<dbReference type="PANTHER" id="PTHR12128:SF66">
    <property type="entry name" value="4-HYDROXY-2-OXOGLUTARATE ALDOLASE, MITOCHONDRIAL"/>
    <property type="match status" value="1"/>
</dbReference>
<dbReference type="Proteomes" id="UP000225277">
    <property type="component" value="Unassembled WGS sequence"/>
</dbReference>
<gene>
    <name evidence="2" type="ORF">RCC_07317</name>
</gene>
<evidence type="ECO:0000256" key="1">
    <source>
        <dbReference type="ARBA" id="ARBA00023239"/>
    </source>
</evidence>
<sequence>MPSNEYGGSNGNVSAYPPGIHVPSLTFFDSSPRQEIDWHTQRRHLAFLVKSGIHGIVLAGTNGEAVTLTRTEKTRLTVLAREVAHEHGRSDLPITVGTNPSGSTRDVIDDCVAAKEANADYVLVLVPAFFHFAMSKDAICGFFEEVAENSPLPLLLYNFPGVAAGLNLDSPMLDRLARHKNIVGVKVSVVEDANGHQEY</sequence>
<dbReference type="PRINTS" id="PR00146">
    <property type="entry name" value="DHPICSNTHASE"/>
</dbReference>
<dbReference type="CDD" id="cd00408">
    <property type="entry name" value="DHDPS-like"/>
    <property type="match status" value="1"/>
</dbReference>
<dbReference type="GO" id="GO:0008840">
    <property type="term" value="F:4-hydroxy-tetrahydrodipicolinate synthase activity"/>
    <property type="evidence" value="ECO:0007669"/>
    <property type="project" value="TreeGrafter"/>
</dbReference>
<dbReference type="SMART" id="SM01130">
    <property type="entry name" value="DHDPS"/>
    <property type="match status" value="1"/>
</dbReference>
<evidence type="ECO:0000313" key="3">
    <source>
        <dbReference type="Proteomes" id="UP000225277"/>
    </source>
</evidence>
<dbReference type="EMBL" id="FJUY01000011">
    <property type="protein sequence ID" value="CZT21454.1"/>
    <property type="molecule type" value="Genomic_DNA"/>
</dbReference>
<protein>
    <submittedName>
        <fullName evidence="2">Related to dihydrodipicolinate synthase</fullName>
    </submittedName>
</protein>
<dbReference type="SUPFAM" id="SSF51569">
    <property type="entry name" value="Aldolase"/>
    <property type="match status" value="1"/>
</dbReference>
<reference evidence="2 3" key="1">
    <citation type="submission" date="2016-03" db="EMBL/GenBank/DDBJ databases">
        <authorList>
            <person name="Ploux O."/>
        </authorList>
    </citation>
    <scope>NUCLEOTIDE SEQUENCE [LARGE SCALE GENOMIC DNA]</scope>
    <source>
        <strain evidence="2 3">URUG2</strain>
    </source>
</reference>
<dbReference type="Gene3D" id="3.20.20.70">
    <property type="entry name" value="Aldolase class I"/>
    <property type="match status" value="1"/>
</dbReference>
<dbReference type="GeneID" id="35602436"/>
<dbReference type="RefSeq" id="XP_023628343.1">
    <property type="nucleotide sequence ID" value="XM_023772575.1"/>
</dbReference>
<dbReference type="PANTHER" id="PTHR12128">
    <property type="entry name" value="DIHYDRODIPICOLINATE SYNTHASE"/>
    <property type="match status" value="1"/>
</dbReference>
<organism evidence="2 3">
    <name type="scientific">Ramularia collo-cygni</name>
    <dbReference type="NCBI Taxonomy" id="112498"/>
    <lineage>
        <taxon>Eukaryota</taxon>
        <taxon>Fungi</taxon>
        <taxon>Dikarya</taxon>
        <taxon>Ascomycota</taxon>
        <taxon>Pezizomycotina</taxon>
        <taxon>Dothideomycetes</taxon>
        <taxon>Dothideomycetidae</taxon>
        <taxon>Mycosphaerellales</taxon>
        <taxon>Mycosphaerellaceae</taxon>
        <taxon>Ramularia</taxon>
    </lineage>
</organism>
<dbReference type="AlphaFoldDB" id="A0A2D3VF23"/>
<dbReference type="OrthoDB" id="191315at2759"/>
<proteinExistence type="predicted"/>
<name>A0A2D3VF23_9PEZI</name>
<accession>A0A2D3VF23</accession>
<evidence type="ECO:0000313" key="2">
    <source>
        <dbReference type="EMBL" id="CZT21454.1"/>
    </source>
</evidence>
<dbReference type="InterPro" id="IPR013785">
    <property type="entry name" value="Aldolase_TIM"/>
</dbReference>
<keyword evidence="3" id="KW-1185">Reference proteome</keyword>
<dbReference type="InterPro" id="IPR002220">
    <property type="entry name" value="DapA-like"/>
</dbReference>
<dbReference type="Pfam" id="PF00701">
    <property type="entry name" value="DHDPS"/>
    <property type="match status" value="1"/>
</dbReference>
<dbReference type="STRING" id="112498.A0A2D3VF23"/>
<keyword evidence="1" id="KW-0456">Lyase</keyword>